<evidence type="ECO:0000256" key="3">
    <source>
        <dbReference type="ARBA" id="ARBA00022801"/>
    </source>
</evidence>
<keyword evidence="8" id="KW-1185">Reference proteome</keyword>
<feature type="region of interest" description="Disordered" evidence="5">
    <location>
        <begin position="39"/>
        <end position="148"/>
    </location>
</feature>
<dbReference type="PROSITE" id="PS50600">
    <property type="entry name" value="ULP_PROTEASE"/>
    <property type="match status" value="1"/>
</dbReference>
<comment type="caution">
    <text evidence="7">The sequence shown here is derived from an EMBL/GenBank/DDBJ whole genome shotgun (WGS) entry which is preliminary data.</text>
</comment>
<evidence type="ECO:0000313" key="8">
    <source>
        <dbReference type="Proteomes" id="UP001497623"/>
    </source>
</evidence>
<keyword evidence="4" id="KW-0788">Thiol protease</keyword>
<comment type="similarity">
    <text evidence="1">Belongs to the peptidase C48 family.</text>
</comment>
<evidence type="ECO:0000256" key="5">
    <source>
        <dbReference type="SAM" id="MobiDB-lite"/>
    </source>
</evidence>
<dbReference type="PANTHER" id="PTHR46468">
    <property type="entry name" value="SENTRIN-SPECIFIC PROTEASE 8"/>
    <property type="match status" value="1"/>
</dbReference>
<keyword evidence="2" id="KW-0645">Protease</keyword>
<gene>
    <name evidence="7" type="ORF">MNOR_LOCUS14159</name>
</gene>
<accession>A0AAV2QNV9</accession>
<feature type="domain" description="Ubiquitin-like protease family profile" evidence="6">
    <location>
        <begin position="261"/>
        <end position="383"/>
    </location>
</feature>
<name>A0AAV2QNV9_MEGNR</name>
<dbReference type="GO" id="GO:0000338">
    <property type="term" value="P:protein deneddylation"/>
    <property type="evidence" value="ECO:0007669"/>
    <property type="project" value="TreeGrafter"/>
</dbReference>
<dbReference type="GO" id="GO:0008234">
    <property type="term" value="F:cysteine-type peptidase activity"/>
    <property type="evidence" value="ECO:0007669"/>
    <property type="project" value="UniProtKB-KW"/>
</dbReference>
<proteinExistence type="inferred from homology"/>
<evidence type="ECO:0000259" key="6">
    <source>
        <dbReference type="PROSITE" id="PS50600"/>
    </source>
</evidence>
<protein>
    <recommendedName>
        <fullName evidence="6">Ubiquitin-like protease family profile domain-containing protein</fullName>
    </recommendedName>
</protein>
<evidence type="ECO:0000256" key="2">
    <source>
        <dbReference type="ARBA" id="ARBA00022670"/>
    </source>
</evidence>
<dbReference type="SUPFAM" id="SSF54001">
    <property type="entry name" value="Cysteine proteinases"/>
    <property type="match status" value="1"/>
</dbReference>
<dbReference type="InterPro" id="IPR003653">
    <property type="entry name" value="Peptidase_C48_C"/>
</dbReference>
<dbReference type="GO" id="GO:0019784">
    <property type="term" value="F:deNEDDylase activity"/>
    <property type="evidence" value="ECO:0007669"/>
    <property type="project" value="InterPro"/>
</dbReference>
<dbReference type="Gene3D" id="3.40.395.10">
    <property type="entry name" value="Adenoviral Proteinase, Chain A"/>
    <property type="match status" value="1"/>
</dbReference>
<dbReference type="AlphaFoldDB" id="A0AAV2QNV9"/>
<organism evidence="7 8">
    <name type="scientific">Meganyctiphanes norvegica</name>
    <name type="common">Northern krill</name>
    <name type="synonym">Thysanopoda norvegica</name>
    <dbReference type="NCBI Taxonomy" id="48144"/>
    <lineage>
        <taxon>Eukaryota</taxon>
        <taxon>Metazoa</taxon>
        <taxon>Ecdysozoa</taxon>
        <taxon>Arthropoda</taxon>
        <taxon>Crustacea</taxon>
        <taxon>Multicrustacea</taxon>
        <taxon>Malacostraca</taxon>
        <taxon>Eumalacostraca</taxon>
        <taxon>Eucarida</taxon>
        <taxon>Euphausiacea</taxon>
        <taxon>Euphausiidae</taxon>
        <taxon>Meganyctiphanes</taxon>
    </lineage>
</organism>
<reference evidence="7 8" key="1">
    <citation type="submission" date="2024-05" db="EMBL/GenBank/DDBJ databases">
        <authorList>
            <person name="Wallberg A."/>
        </authorList>
    </citation>
    <scope>NUCLEOTIDE SEQUENCE [LARGE SCALE GENOMIC DNA]</scope>
</reference>
<dbReference type="GO" id="GO:0006508">
    <property type="term" value="P:proteolysis"/>
    <property type="evidence" value="ECO:0007669"/>
    <property type="project" value="UniProtKB-KW"/>
</dbReference>
<sequence length="383" mass="43839">MHWCHFTKCSGLNSEKEYKKREYRCSTCVSHLLNSQKRDNDISSNQKENLEKNKKHTEIKKPAGRRVSFFDNSPIITGGREFPESKRKRKTREEETQETIDSSENVTDAEKSPIPKKTKIKETKKKDKNDTAKHQGDNDLCNPNQEDNQTLKNDNIFKVCIDCSQKYAAKYNNKDEVKCVVCDAGRHGCLDESNNKKDLGKTSKGLVWICGECMNDIKENTNQIEPCSKNISNMSKKSELKPAESNKLNKSSENVLEYQGSNITANDIKTLDNGEWVCDEIIALFLAFMKEDTTMNANKILLVNPSSTFLLKECEDRKVVHDAKLDLKINEMEWVFYPINNNKKTDSVGGTHWSLLLYCKKITHFTTLTQLKTKTLITQKASN</sequence>
<evidence type="ECO:0000313" key="7">
    <source>
        <dbReference type="EMBL" id="CAL4090975.1"/>
    </source>
</evidence>
<dbReference type="InterPro" id="IPR038765">
    <property type="entry name" value="Papain-like_cys_pep_sf"/>
</dbReference>
<keyword evidence="3" id="KW-0378">Hydrolase</keyword>
<dbReference type="PANTHER" id="PTHR46468:SF1">
    <property type="entry name" value="SENTRIN-SPECIFIC PROTEASE 8"/>
    <property type="match status" value="1"/>
</dbReference>
<dbReference type="InterPro" id="IPR044613">
    <property type="entry name" value="Nep1/2-like"/>
</dbReference>
<evidence type="ECO:0000256" key="4">
    <source>
        <dbReference type="ARBA" id="ARBA00022807"/>
    </source>
</evidence>
<dbReference type="EMBL" id="CAXKWB010008385">
    <property type="protein sequence ID" value="CAL4090975.1"/>
    <property type="molecule type" value="Genomic_DNA"/>
</dbReference>
<dbReference type="Proteomes" id="UP001497623">
    <property type="component" value="Unassembled WGS sequence"/>
</dbReference>
<feature type="compositionally biased region" description="Basic residues" evidence="5">
    <location>
        <begin position="53"/>
        <end position="64"/>
    </location>
</feature>
<evidence type="ECO:0000256" key="1">
    <source>
        <dbReference type="ARBA" id="ARBA00005234"/>
    </source>
</evidence>
<feature type="compositionally biased region" description="Basic and acidic residues" evidence="5">
    <location>
        <begin position="120"/>
        <end position="137"/>
    </location>
</feature>